<accession>A0ACC3SW06</accession>
<dbReference type="EMBL" id="MU971404">
    <property type="protein sequence ID" value="KAK9235787.1"/>
    <property type="molecule type" value="Genomic_DNA"/>
</dbReference>
<sequence length="221" mass="25031">MAKRSRKKTAKAKKTQHVSGDVEVFVIGSPGIGRYSWIWKWGYNQDLPEFLRNQVANRFQHLPTRMIDLDTGKLAAVTVLYNLYFEKLYEDILPKYLLEEFSVYVFCFSVVDHASFRAAENYWERLKFGHKSGFVAVLVGLKTDLRTDPATVAALGEHNEQPISYQEGQRLADKMGVKYFECSANNNAGIQEPITEVVSLALATKKVRPLSQKDGLGCSIM</sequence>
<proteinExistence type="predicted"/>
<comment type="caution">
    <text evidence="1">The sequence shown here is derived from an EMBL/GenBank/DDBJ whole genome shotgun (WGS) entry which is preliminary data.</text>
</comment>
<keyword evidence="1" id="KW-0378">Hydrolase</keyword>
<organism evidence="1 2">
    <name type="scientific">Lipomyces kononenkoae</name>
    <name type="common">Yeast</name>
    <dbReference type="NCBI Taxonomy" id="34357"/>
    <lineage>
        <taxon>Eukaryota</taxon>
        <taxon>Fungi</taxon>
        <taxon>Dikarya</taxon>
        <taxon>Ascomycota</taxon>
        <taxon>Saccharomycotina</taxon>
        <taxon>Lipomycetes</taxon>
        <taxon>Lipomycetales</taxon>
        <taxon>Lipomycetaceae</taxon>
        <taxon>Lipomyces</taxon>
    </lineage>
</organism>
<evidence type="ECO:0000313" key="2">
    <source>
        <dbReference type="Proteomes" id="UP001433508"/>
    </source>
</evidence>
<gene>
    <name evidence="1" type="ORF">V1525DRAFT_390126</name>
</gene>
<keyword evidence="2" id="KW-1185">Reference proteome</keyword>
<reference evidence="2" key="1">
    <citation type="journal article" date="2024" name="Front. Bioeng. Biotechnol.">
        <title>Genome-scale model development and genomic sequencing of the oleaginous clade Lipomyces.</title>
        <authorList>
            <person name="Czajka J.J."/>
            <person name="Han Y."/>
            <person name="Kim J."/>
            <person name="Mondo S.J."/>
            <person name="Hofstad B.A."/>
            <person name="Robles A."/>
            <person name="Haridas S."/>
            <person name="Riley R."/>
            <person name="LaButti K."/>
            <person name="Pangilinan J."/>
            <person name="Andreopoulos W."/>
            <person name="Lipzen A."/>
            <person name="Yan J."/>
            <person name="Wang M."/>
            <person name="Ng V."/>
            <person name="Grigoriev I.V."/>
            <person name="Spatafora J.W."/>
            <person name="Magnuson J.K."/>
            <person name="Baker S.E."/>
            <person name="Pomraning K.R."/>
        </authorList>
    </citation>
    <scope>NUCLEOTIDE SEQUENCE [LARGE SCALE GENOMIC DNA]</scope>
    <source>
        <strain evidence="2">CBS 7786</strain>
    </source>
</reference>
<protein>
    <submittedName>
        <fullName evidence="1">P-loop containing nucleoside triphosphate hydrolase protein</fullName>
    </submittedName>
</protein>
<evidence type="ECO:0000313" key="1">
    <source>
        <dbReference type="EMBL" id="KAK9235787.1"/>
    </source>
</evidence>
<name>A0ACC3SW06_LIPKO</name>
<dbReference type="Proteomes" id="UP001433508">
    <property type="component" value="Unassembled WGS sequence"/>
</dbReference>